<dbReference type="Pfam" id="PF06904">
    <property type="entry name" value="Extensin-like_C"/>
    <property type="match status" value="1"/>
</dbReference>
<evidence type="ECO:0000313" key="4">
    <source>
        <dbReference type="Proteomes" id="UP000238348"/>
    </source>
</evidence>
<dbReference type="EMBL" id="CP012673">
    <property type="protein sequence ID" value="AUX42828.1"/>
    <property type="molecule type" value="Genomic_DNA"/>
</dbReference>
<dbReference type="OrthoDB" id="9809788at2"/>
<organism evidence="3 4">
    <name type="scientific">Sorangium cellulosum</name>
    <name type="common">Polyangium cellulosum</name>
    <dbReference type="NCBI Taxonomy" id="56"/>
    <lineage>
        <taxon>Bacteria</taxon>
        <taxon>Pseudomonadati</taxon>
        <taxon>Myxococcota</taxon>
        <taxon>Polyangia</taxon>
        <taxon>Polyangiales</taxon>
        <taxon>Polyangiaceae</taxon>
        <taxon>Sorangium</taxon>
    </lineage>
</organism>
<sequence>MSELASRIALALGVVLLGGALAASFGLALHRGATAGPEAPALASASATAPPDVLASAGADEGAGLADGGAGLVDGRLADGGLVDGGEGAGAAPFEKLEWSATSRAATYGALSRDACDRELKRRNIPHAPARGAPLVDRPVRITGPLHGVTFRGDGVAKAGSTSPFDIADCRLVLALDDLAEILEARGITTVVHVSMHRPAPKKAAVTQRKKTQRSTGKGKAGGRAQGKATTPSQHAVGLAIDVAAFEKADGARLDAKADWHGTLGAPPCGPGSEPTEATPQALELRGIVCAVYASGLFNVILTPNANEAHADHFHFDIKLDGHYFLLE</sequence>
<dbReference type="AlphaFoldDB" id="A0A2L0EU42"/>
<feature type="region of interest" description="Disordered" evidence="1">
    <location>
        <begin position="199"/>
        <end position="232"/>
    </location>
</feature>
<name>A0A2L0EU42_SORCE</name>
<evidence type="ECO:0000256" key="1">
    <source>
        <dbReference type="SAM" id="MobiDB-lite"/>
    </source>
</evidence>
<protein>
    <recommendedName>
        <fullName evidence="2">Extensin-like C-terminal domain-containing protein</fullName>
    </recommendedName>
</protein>
<dbReference type="Proteomes" id="UP000238348">
    <property type="component" value="Chromosome"/>
</dbReference>
<gene>
    <name evidence="3" type="ORF">SOCE26_042630</name>
</gene>
<reference evidence="3 4" key="1">
    <citation type="submission" date="2015-09" db="EMBL/GenBank/DDBJ databases">
        <title>Sorangium comparison.</title>
        <authorList>
            <person name="Zaburannyi N."/>
            <person name="Bunk B."/>
            <person name="Overmann J."/>
            <person name="Mueller R."/>
        </authorList>
    </citation>
    <scope>NUCLEOTIDE SEQUENCE [LARGE SCALE GENOMIC DNA]</scope>
    <source>
        <strain evidence="3 4">So ce26</strain>
    </source>
</reference>
<proteinExistence type="predicted"/>
<dbReference type="InterPro" id="IPR009683">
    <property type="entry name" value="Extensin-like_C"/>
</dbReference>
<dbReference type="RefSeq" id="WP_104981586.1">
    <property type="nucleotide sequence ID" value="NZ_CP012673.1"/>
</dbReference>
<evidence type="ECO:0000259" key="2">
    <source>
        <dbReference type="Pfam" id="PF06904"/>
    </source>
</evidence>
<accession>A0A2L0EU42</accession>
<evidence type="ECO:0000313" key="3">
    <source>
        <dbReference type="EMBL" id="AUX42828.1"/>
    </source>
</evidence>
<feature type="domain" description="Extensin-like C-terminal" evidence="2">
    <location>
        <begin position="228"/>
        <end position="319"/>
    </location>
</feature>